<name>A0A0E9PT33_ANGAN</name>
<proteinExistence type="predicted"/>
<protein>
    <submittedName>
        <fullName evidence="1">Uncharacterized protein</fullName>
    </submittedName>
</protein>
<reference evidence="1" key="1">
    <citation type="submission" date="2014-11" db="EMBL/GenBank/DDBJ databases">
        <authorList>
            <person name="Amaro Gonzalez C."/>
        </authorList>
    </citation>
    <scope>NUCLEOTIDE SEQUENCE</scope>
</reference>
<organism evidence="1">
    <name type="scientific">Anguilla anguilla</name>
    <name type="common">European freshwater eel</name>
    <name type="synonym">Muraena anguilla</name>
    <dbReference type="NCBI Taxonomy" id="7936"/>
    <lineage>
        <taxon>Eukaryota</taxon>
        <taxon>Metazoa</taxon>
        <taxon>Chordata</taxon>
        <taxon>Craniata</taxon>
        <taxon>Vertebrata</taxon>
        <taxon>Euteleostomi</taxon>
        <taxon>Actinopterygii</taxon>
        <taxon>Neopterygii</taxon>
        <taxon>Teleostei</taxon>
        <taxon>Anguilliformes</taxon>
        <taxon>Anguillidae</taxon>
        <taxon>Anguilla</taxon>
    </lineage>
</organism>
<evidence type="ECO:0000313" key="1">
    <source>
        <dbReference type="EMBL" id="JAH07771.1"/>
    </source>
</evidence>
<dbReference type="AlphaFoldDB" id="A0A0E9PT33"/>
<dbReference type="EMBL" id="GBXM01100806">
    <property type="protein sequence ID" value="JAH07771.1"/>
    <property type="molecule type" value="Transcribed_RNA"/>
</dbReference>
<sequence length="38" mass="4386">MDGAIVFFFLIEVSFKVAKLYQIAQPYTSQPMLLCLLF</sequence>
<reference evidence="1" key="2">
    <citation type="journal article" date="2015" name="Fish Shellfish Immunol.">
        <title>Early steps in the European eel (Anguilla anguilla)-Vibrio vulnificus interaction in the gills: Role of the RtxA13 toxin.</title>
        <authorList>
            <person name="Callol A."/>
            <person name="Pajuelo D."/>
            <person name="Ebbesson L."/>
            <person name="Teles M."/>
            <person name="MacKenzie S."/>
            <person name="Amaro C."/>
        </authorList>
    </citation>
    <scope>NUCLEOTIDE SEQUENCE</scope>
</reference>
<accession>A0A0E9PT33</accession>